<evidence type="ECO:0000256" key="3">
    <source>
        <dbReference type="ARBA" id="ARBA00023125"/>
    </source>
</evidence>
<protein>
    <recommendedName>
        <fullName evidence="5">Nucleoid occlusion factor SlmA</fullName>
    </recommendedName>
</protein>
<dbReference type="InterPro" id="IPR001647">
    <property type="entry name" value="HTH_TetR"/>
</dbReference>
<proteinExistence type="inferred from homology"/>
<accession>E1SW43</accession>
<evidence type="ECO:0000256" key="1">
    <source>
        <dbReference type="ARBA" id="ARBA00022490"/>
    </source>
</evidence>
<dbReference type="GeneID" id="67180371"/>
<dbReference type="InterPro" id="IPR050624">
    <property type="entry name" value="HTH-type_Tx_Regulator"/>
</dbReference>
<organism evidence="8 9">
    <name type="scientific">Ferrimonas balearica (strain DSM 9799 / CCM 4581 / KCTC 23876 / PAT)</name>
    <dbReference type="NCBI Taxonomy" id="550540"/>
    <lineage>
        <taxon>Bacteria</taxon>
        <taxon>Pseudomonadati</taxon>
        <taxon>Pseudomonadota</taxon>
        <taxon>Gammaproteobacteria</taxon>
        <taxon>Alteromonadales</taxon>
        <taxon>Ferrimonadaceae</taxon>
        <taxon>Ferrimonas</taxon>
    </lineage>
</organism>
<dbReference type="PANTHER" id="PTHR43479:SF11">
    <property type="entry name" value="ACREF_ENVCD OPERON REPRESSOR-RELATED"/>
    <property type="match status" value="1"/>
</dbReference>
<feature type="domain" description="HTH tetR-type" evidence="7">
    <location>
        <begin position="7"/>
        <end position="67"/>
    </location>
</feature>
<evidence type="ECO:0000256" key="4">
    <source>
        <dbReference type="ARBA" id="ARBA00023306"/>
    </source>
</evidence>
<feature type="DNA-binding region" description="H-T-H motif" evidence="6">
    <location>
        <begin position="30"/>
        <end position="49"/>
    </location>
</feature>
<keyword evidence="9" id="KW-1185">Reference proteome</keyword>
<evidence type="ECO:0000256" key="6">
    <source>
        <dbReference type="PROSITE-ProRule" id="PRU00335"/>
    </source>
</evidence>
<dbReference type="PANTHER" id="PTHR43479">
    <property type="entry name" value="ACREF/ENVCD OPERON REPRESSOR-RELATED"/>
    <property type="match status" value="1"/>
</dbReference>
<dbReference type="HOGENOM" id="CLU_069356_5_0_6"/>
<reference evidence="8 9" key="1">
    <citation type="journal article" date="2010" name="Stand. Genomic Sci.">
        <title>Complete genome sequence of Ferrimonas balearica type strain (PAT).</title>
        <authorList>
            <person name="Nolan M."/>
            <person name="Sikorski J."/>
            <person name="Davenport K."/>
            <person name="Lucas S."/>
            <person name="Glavina Del Rio T."/>
            <person name="Tice H."/>
            <person name="Cheng J."/>
            <person name="Goodwin L."/>
            <person name="Pitluck S."/>
            <person name="Liolios K."/>
            <person name="Ivanova N."/>
            <person name="Mavromatis K."/>
            <person name="Ovchinnikova G."/>
            <person name="Pati A."/>
            <person name="Chen A."/>
            <person name="Palaniappan K."/>
            <person name="Land M."/>
            <person name="Hauser L."/>
            <person name="Chang Y."/>
            <person name="Jeffries C."/>
            <person name="Tapia R."/>
            <person name="Brettin T."/>
            <person name="Detter J."/>
            <person name="Han C."/>
            <person name="Yasawong M."/>
            <person name="Rohde M."/>
            <person name="Tindall B."/>
            <person name="Goker M."/>
            <person name="Woyke T."/>
            <person name="Bristow J."/>
            <person name="Eisen J."/>
            <person name="Markowitz V."/>
            <person name="Hugenholtz P."/>
            <person name="Kyrpides N."/>
            <person name="Klenk H."/>
            <person name="Lapidus A."/>
        </authorList>
    </citation>
    <scope>NUCLEOTIDE SEQUENCE [LARGE SCALE GENOMIC DNA]</scope>
    <source>
        <strain evidence="9">DSM 9799 / CCM 4581 / KCTC 23876 / PAT</strain>
    </source>
</reference>
<evidence type="ECO:0000313" key="8">
    <source>
        <dbReference type="EMBL" id="ADN74343.1"/>
    </source>
</evidence>
<dbReference type="Proteomes" id="UP000006683">
    <property type="component" value="Chromosome"/>
</dbReference>
<dbReference type="STRING" id="550540.Fbal_0129"/>
<evidence type="ECO:0000313" key="9">
    <source>
        <dbReference type="Proteomes" id="UP000006683"/>
    </source>
</evidence>
<dbReference type="SUPFAM" id="SSF46689">
    <property type="entry name" value="Homeodomain-like"/>
    <property type="match status" value="1"/>
</dbReference>
<evidence type="ECO:0000259" key="7">
    <source>
        <dbReference type="PROSITE" id="PS50977"/>
    </source>
</evidence>
<dbReference type="EMBL" id="CP002209">
    <property type="protein sequence ID" value="ADN74343.1"/>
    <property type="molecule type" value="Genomic_DNA"/>
</dbReference>
<dbReference type="InterPro" id="IPR023769">
    <property type="entry name" value="NO_SlmA"/>
</dbReference>
<keyword evidence="3 5" id="KW-0238">DNA-binding</keyword>
<keyword evidence="4 5" id="KW-0131">Cell cycle</keyword>
<dbReference type="OrthoDB" id="9179041at2"/>
<dbReference type="eggNOG" id="COG1309">
    <property type="taxonomic scope" value="Bacteria"/>
</dbReference>
<keyword evidence="2 5" id="KW-0132">Cell division</keyword>
<keyword evidence="1 5" id="KW-0963">Cytoplasm</keyword>
<comment type="subcellular location">
    <subcellularLocation>
        <location evidence="5">Cytoplasm</location>
        <location evidence="5">Nucleoid</location>
    </subcellularLocation>
</comment>
<dbReference type="GO" id="GO:0051301">
    <property type="term" value="P:cell division"/>
    <property type="evidence" value="ECO:0007669"/>
    <property type="project" value="UniProtKB-KW"/>
</dbReference>
<comment type="similarity">
    <text evidence="5">Belongs to the nucleoid occlusion factor SlmA family.</text>
</comment>
<comment type="subunit">
    <text evidence="5">Homodimer. Interacts with FtsZ.</text>
</comment>
<dbReference type="HAMAP" id="MF_01839">
    <property type="entry name" value="NO_factor_SlmA"/>
    <property type="match status" value="1"/>
</dbReference>
<dbReference type="GO" id="GO:0043590">
    <property type="term" value="C:bacterial nucleoid"/>
    <property type="evidence" value="ECO:0007669"/>
    <property type="project" value="UniProtKB-UniRule"/>
</dbReference>
<dbReference type="GO" id="GO:0043565">
    <property type="term" value="F:sequence-specific DNA binding"/>
    <property type="evidence" value="ECO:0007669"/>
    <property type="project" value="UniProtKB-UniRule"/>
</dbReference>
<dbReference type="NCBIfam" id="NF007015">
    <property type="entry name" value="PRK09480.1"/>
    <property type="match status" value="1"/>
</dbReference>
<evidence type="ECO:0000256" key="2">
    <source>
        <dbReference type="ARBA" id="ARBA00022618"/>
    </source>
</evidence>
<dbReference type="KEGG" id="fbl:Fbal_0129"/>
<dbReference type="AlphaFoldDB" id="E1SW43"/>
<gene>
    <name evidence="5" type="primary">slmA</name>
    <name evidence="8" type="ordered locus">Fbal_0129</name>
</gene>
<dbReference type="Pfam" id="PF00440">
    <property type="entry name" value="TetR_N"/>
    <property type="match status" value="1"/>
</dbReference>
<dbReference type="InterPro" id="IPR009057">
    <property type="entry name" value="Homeodomain-like_sf"/>
</dbReference>
<dbReference type="GO" id="GO:0010974">
    <property type="term" value="P:negative regulation of division septum assembly"/>
    <property type="evidence" value="ECO:0007669"/>
    <property type="project" value="InterPro"/>
</dbReference>
<dbReference type="Gene3D" id="1.10.357.10">
    <property type="entry name" value="Tetracycline Repressor, domain 2"/>
    <property type="match status" value="1"/>
</dbReference>
<comment type="function">
    <text evidence="5">Required for nucleoid occlusion (NO) phenomenon, which prevents Z-ring formation and cell division over the nucleoid. Acts as a DNA-associated cell division inhibitor that binds simultaneously chromosomal DNA and FtsZ, and disrupts the assembly of FtsZ polymers. SlmA-DNA-binding sequences (SBS) are dispersed on non-Ter regions of the chromosome, preventing FtsZ polymerization at these regions.</text>
</comment>
<name>E1SW43_FERBD</name>
<evidence type="ECO:0000256" key="5">
    <source>
        <dbReference type="HAMAP-Rule" id="MF_01839"/>
    </source>
</evidence>
<dbReference type="GO" id="GO:0005737">
    <property type="term" value="C:cytoplasm"/>
    <property type="evidence" value="ECO:0007669"/>
    <property type="project" value="UniProtKB-UniRule"/>
</dbReference>
<dbReference type="InterPro" id="IPR054580">
    <property type="entry name" value="SlmA-like_C"/>
</dbReference>
<dbReference type="Pfam" id="PF22276">
    <property type="entry name" value="SlmA-like_C"/>
    <property type="match status" value="1"/>
</dbReference>
<dbReference type="RefSeq" id="WP_013343649.1">
    <property type="nucleotide sequence ID" value="NC_014541.1"/>
</dbReference>
<sequence length="197" mass="22744">MATNNKKNRREHILQCLARMLETSPGQRITTAKLAAEVGVSEAALYRHFPSKARMFEGLIEFIEESLLTRINLVMQEEKDTMVRCQLMLQLLLTFAERNPGITRLLTGDALTGEQDRLRGRINLLFNKVETNLKQALREKSLREGQGFYLEEGMLANLLLSWAEGRIAQFVRSEFKELPTKNFSEQWAFIQRQLLQS</sequence>
<dbReference type="PROSITE" id="PS50977">
    <property type="entry name" value="HTH_TETR_2"/>
    <property type="match status" value="1"/>
</dbReference>